<dbReference type="EMBL" id="LAZR01004963">
    <property type="protein sequence ID" value="KKN04062.1"/>
    <property type="molecule type" value="Genomic_DNA"/>
</dbReference>
<protein>
    <submittedName>
        <fullName evidence="2">Uncharacterized protein</fullName>
    </submittedName>
</protein>
<sequence>MGQDSGYRPRGDPAGLGWSTRHQEEGLRAEERRRRDKHDELGHLQKHPGRQEDDRGS</sequence>
<evidence type="ECO:0000313" key="2">
    <source>
        <dbReference type="EMBL" id="KKN04062.1"/>
    </source>
</evidence>
<feature type="compositionally biased region" description="Basic and acidic residues" evidence="1">
    <location>
        <begin position="21"/>
        <end position="57"/>
    </location>
</feature>
<gene>
    <name evidence="2" type="ORF">LCGC14_1101290</name>
</gene>
<feature type="region of interest" description="Disordered" evidence="1">
    <location>
        <begin position="1"/>
        <end position="57"/>
    </location>
</feature>
<accession>A0A0F9MX78</accession>
<proteinExistence type="predicted"/>
<organism evidence="2">
    <name type="scientific">marine sediment metagenome</name>
    <dbReference type="NCBI Taxonomy" id="412755"/>
    <lineage>
        <taxon>unclassified sequences</taxon>
        <taxon>metagenomes</taxon>
        <taxon>ecological metagenomes</taxon>
    </lineage>
</organism>
<comment type="caution">
    <text evidence="2">The sequence shown here is derived from an EMBL/GenBank/DDBJ whole genome shotgun (WGS) entry which is preliminary data.</text>
</comment>
<evidence type="ECO:0000256" key="1">
    <source>
        <dbReference type="SAM" id="MobiDB-lite"/>
    </source>
</evidence>
<reference evidence="2" key="1">
    <citation type="journal article" date="2015" name="Nature">
        <title>Complex archaea that bridge the gap between prokaryotes and eukaryotes.</title>
        <authorList>
            <person name="Spang A."/>
            <person name="Saw J.H."/>
            <person name="Jorgensen S.L."/>
            <person name="Zaremba-Niedzwiedzka K."/>
            <person name="Martijn J."/>
            <person name="Lind A.E."/>
            <person name="van Eijk R."/>
            <person name="Schleper C."/>
            <person name="Guy L."/>
            <person name="Ettema T.J."/>
        </authorList>
    </citation>
    <scope>NUCLEOTIDE SEQUENCE</scope>
</reference>
<name>A0A0F9MX78_9ZZZZ</name>
<dbReference type="AlphaFoldDB" id="A0A0F9MX78"/>